<gene>
    <name evidence="2" type="ORF">MPRF_31350</name>
</gene>
<feature type="domain" description="Carboxymuconolactone decarboxylase-like" evidence="1">
    <location>
        <begin position="48"/>
        <end position="125"/>
    </location>
</feature>
<dbReference type="PANTHER" id="PTHR34846:SF5">
    <property type="entry name" value="CARBOXYMUCONOLACTONE DECARBOXYLASE-LIKE DOMAIN-CONTAINING PROTEIN"/>
    <property type="match status" value="1"/>
</dbReference>
<dbReference type="Proteomes" id="UP000466554">
    <property type="component" value="Chromosome"/>
</dbReference>
<dbReference type="AlphaFoldDB" id="A0A7I7U7A1"/>
<evidence type="ECO:0000313" key="3">
    <source>
        <dbReference type="Proteomes" id="UP000466554"/>
    </source>
</evidence>
<dbReference type="Gene3D" id="1.20.1290.10">
    <property type="entry name" value="AhpD-like"/>
    <property type="match status" value="1"/>
</dbReference>
<dbReference type="InterPro" id="IPR029032">
    <property type="entry name" value="AhpD-like"/>
</dbReference>
<evidence type="ECO:0000259" key="1">
    <source>
        <dbReference type="Pfam" id="PF02627"/>
    </source>
</evidence>
<reference evidence="2 3" key="1">
    <citation type="journal article" date="2019" name="Emerg. Microbes Infect.">
        <title>Comprehensive subspecies identification of 175 nontuberculous mycobacteria species based on 7547 genomic profiles.</title>
        <authorList>
            <person name="Matsumoto Y."/>
            <person name="Kinjo T."/>
            <person name="Motooka D."/>
            <person name="Nabeya D."/>
            <person name="Jung N."/>
            <person name="Uechi K."/>
            <person name="Horii T."/>
            <person name="Iida T."/>
            <person name="Fujita J."/>
            <person name="Nakamura S."/>
        </authorList>
    </citation>
    <scope>NUCLEOTIDE SEQUENCE [LARGE SCALE GENOMIC DNA]</scope>
    <source>
        <strain evidence="2 3">JCM 6367</strain>
    </source>
</reference>
<proteinExistence type="predicted"/>
<dbReference type="PANTHER" id="PTHR34846">
    <property type="entry name" value="4-CARBOXYMUCONOLACTONE DECARBOXYLASE FAMILY PROTEIN (AFU_ORTHOLOGUE AFUA_6G11590)"/>
    <property type="match status" value="1"/>
</dbReference>
<dbReference type="RefSeq" id="WP_232079718.1">
    <property type="nucleotide sequence ID" value="NZ_AP022598.1"/>
</dbReference>
<dbReference type="Pfam" id="PF02627">
    <property type="entry name" value="CMD"/>
    <property type="match status" value="1"/>
</dbReference>
<evidence type="ECO:0000313" key="2">
    <source>
        <dbReference type="EMBL" id="BBY76236.1"/>
    </source>
</evidence>
<dbReference type="SUPFAM" id="SSF69118">
    <property type="entry name" value="AhpD-like"/>
    <property type="match status" value="1"/>
</dbReference>
<dbReference type="GO" id="GO:0051920">
    <property type="term" value="F:peroxiredoxin activity"/>
    <property type="evidence" value="ECO:0007669"/>
    <property type="project" value="InterPro"/>
</dbReference>
<dbReference type="EMBL" id="AP022598">
    <property type="protein sequence ID" value="BBY76236.1"/>
    <property type="molecule type" value="Genomic_DNA"/>
</dbReference>
<protein>
    <submittedName>
        <fullName evidence="2">Carboxymuconolactone decarboxylase</fullName>
    </submittedName>
</protein>
<dbReference type="InterPro" id="IPR003779">
    <property type="entry name" value="CMD-like"/>
</dbReference>
<sequence>MTGTPRLEPLPADRWDDTVTDALRPLLSPTRMNPRDAGNVLSTLVHHPDLTRAYLTFNAHLLVTSTLPARVREVALLRAVHVRRCDYLWDHHVPIAERAGMTAAEIDAVRADGPDEAAERAVIRAVDELSEANTLTDATWAALRGHFDERQILDLIFTVGCYQLLGSAVNALGIQPETD</sequence>
<accession>A0A7I7U7A1</accession>
<name>A0A7I7U7A1_MYCPF</name>
<organism evidence="2 3">
    <name type="scientific">Mycolicibacterium parafortuitum</name>
    <name type="common">Mycobacterium parafortuitum</name>
    <dbReference type="NCBI Taxonomy" id="39692"/>
    <lineage>
        <taxon>Bacteria</taxon>
        <taxon>Bacillati</taxon>
        <taxon>Actinomycetota</taxon>
        <taxon>Actinomycetes</taxon>
        <taxon>Mycobacteriales</taxon>
        <taxon>Mycobacteriaceae</taxon>
        <taxon>Mycolicibacterium</taxon>
    </lineage>
</organism>